<sequence>MEGDPTNQSETCGVAWILEPEMRGKLGKDECLGHLMNIESERPKTKQGMKIETRIALVCL</sequence>
<name>A0A0B2RJA4_GLYSO</name>
<dbReference type="AlphaFoldDB" id="A0A0B2RJA4"/>
<protein>
    <submittedName>
        <fullName evidence="1">Uncharacterized protein</fullName>
    </submittedName>
</protein>
<accession>A0A0B2RJA4</accession>
<proteinExistence type="predicted"/>
<reference evidence="1" key="1">
    <citation type="submission" date="2014-07" db="EMBL/GenBank/DDBJ databases">
        <title>Identification of a novel salt tolerance gene in wild soybean by whole-genome sequencing.</title>
        <authorList>
            <person name="Lam H.-M."/>
            <person name="Qi X."/>
            <person name="Li M.-W."/>
            <person name="Liu X."/>
            <person name="Xie M."/>
            <person name="Ni M."/>
            <person name="Xu X."/>
        </authorList>
    </citation>
    <scope>NUCLEOTIDE SEQUENCE [LARGE SCALE GENOMIC DNA]</scope>
    <source>
        <tissue evidence="1">Root</tissue>
    </source>
</reference>
<dbReference type="Proteomes" id="UP000053555">
    <property type="component" value="Unassembled WGS sequence"/>
</dbReference>
<dbReference type="EMBL" id="KN650338">
    <property type="protein sequence ID" value="KHN32043.1"/>
    <property type="molecule type" value="Genomic_DNA"/>
</dbReference>
<organism evidence="1">
    <name type="scientific">Glycine soja</name>
    <name type="common">Wild soybean</name>
    <dbReference type="NCBI Taxonomy" id="3848"/>
    <lineage>
        <taxon>Eukaryota</taxon>
        <taxon>Viridiplantae</taxon>
        <taxon>Streptophyta</taxon>
        <taxon>Embryophyta</taxon>
        <taxon>Tracheophyta</taxon>
        <taxon>Spermatophyta</taxon>
        <taxon>Magnoliopsida</taxon>
        <taxon>eudicotyledons</taxon>
        <taxon>Gunneridae</taxon>
        <taxon>Pentapetalae</taxon>
        <taxon>rosids</taxon>
        <taxon>fabids</taxon>
        <taxon>Fabales</taxon>
        <taxon>Fabaceae</taxon>
        <taxon>Papilionoideae</taxon>
        <taxon>50 kb inversion clade</taxon>
        <taxon>NPAAA clade</taxon>
        <taxon>indigoferoid/millettioid clade</taxon>
        <taxon>Phaseoleae</taxon>
        <taxon>Glycine</taxon>
        <taxon>Glycine subgen. Soja</taxon>
    </lineage>
</organism>
<gene>
    <name evidence="1" type="ORF">glysoja_034906</name>
</gene>
<evidence type="ECO:0000313" key="1">
    <source>
        <dbReference type="EMBL" id="KHN32043.1"/>
    </source>
</evidence>